<dbReference type="InterPro" id="IPR056813">
    <property type="entry name" value="GIL1_IRKI_C"/>
</dbReference>
<keyword evidence="1" id="KW-0175">Coiled coil</keyword>
<dbReference type="Pfam" id="PF24994">
    <property type="entry name" value="GIL1_IRKI_C"/>
    <property type="match status" value="1"/>
</dbReference>
<feature type="domain" description="Inhibitor I9" evidence="3">
    <location>
        <begin position="630"/>
        <end position="700"/>
    </location>
</feature>
<feature type="domain" description="GIL1/IRKI C-terminal" evidence="4">
    <location>
        <begin position="564"/>
        <end position="614"/>
    </location>
</feature>
<dbReference type="Proteomes" id="UP001152561">
    <property type="component" value="Unassembled WGS sequence"/>
</dbReference>
<feature type="compositionally biased region" description="Polar residues" evidence="2">
    <location>
        <begin position="1"/>
        <end position="13"/>
    </location>
</feature>
<protein>
    <recommendedName>
        <fullName evidence="7">Inhibitor I9 domain-containing protein</fullName>
    </recommendedName>
</protein>
<dbReference type="EMBL" id="JAJAGQ010000004">
    <property type="protein sequence ID" value="KAJ8565204.1"/>
    <property type="molecule type" value="Genomic_DNA"/>
</dbReference>
<dbReference type="OrthoDB" id="785851at2759"/>
<dbReference type="AlphaFoldDB" id="A0A9Q1RN79"/>
<evidence type="ECO:0000259" key="4">
    <source>
        <dbReference type="Pfam" id="PF24994"/>
    </source>
</evidence>
<evidence type="ECO:0008006" key="7">
    <source>
        <dbReference type="Google" id="ProtNLM"/>
    </source>
</evidence>
<dbReference type="Gene3D" id="3.30.70.80">
    <property type="entry name" value="Peptidase S8 propeptide/proteinase inhibitor I9"/>
    <property type="match status" value="1"/>
</dbReference>
<gene>
    <name evidence="5" type="ORF">K7X08_007780</name>
</gene>
<accession>A0A9Q1RN79</accession>
<organism evidence="5 6">
    <name type="scientific">Anisodus acutangulus</name>
    <dbReference type="NCBI Taxonomy" id="402998"/>
    <lineage>
        <taxon>Eukaryota</taxon>
        <taxon>Viridiplantae</taxon>
        <taxon>Streptophyta</taxon>
        <taxon>Embryophyta</taxon>
        <taxon>Tracheophyta</taxon>
        <taxon>Spermatophyta</taxon>
        <taxon>Magnoliopsida</taxon>
        <taxon>eudicotyledons</taxon>
        <taxon>Gunneridae</taxon>
        <taxon>Pentapetalae</taxon>
        <taxon>asterids</taxon>
        <taxon>lamiids</taxon>
        <taxon>Solanales</taxon>
        <taxon>Solanaceae</taxon>
        <taxon>Solanoideae</taxon>
        <taxon>Hyoscyameae</taxon>
        <taxon>Anisodus</taxon>
    </lineage>
</organism>
<dbReference type="SUPFAM" id="SSF52743">
    <property type="entry name" value="Subtilisin-like"/>
    <property type="match status" value="1"/>
</dbReference>
<comment type="caution">
    <text evidence="5">The sequence shown here is derived from an EMBL/GenBank/DDBJ whole genome shotgun (WGS) entry which is preliminary data.</text>
</comment>
<evidence type="ECO:0000313" key="6">
    <source>
        <dbReference type="Proteomes" id="UP001152561"/>
    </source>
</evidence>
<dbReference type="Pfam" id="PF05922">
    <property type="entry name" value="Inhibitor_I9"/>
    <property type="match status" value="1"/>
</dbReference>
<dbReference type="PANTHER" id="PTHR31029">
    <property type="entry name" value="CYCLIN-DEPENDENT KINASE-LIKE PROTEIN"/>
    <property type="match status" value="1"/>
</dbReference>
<evidence type="ECO:0000256" key="2">
    <source>
        <dbReference type="SAM" id="MobiDB-lite"/>
    </source>
</evidence>
<keyword evidence="6" id="KW-1185">Reference proteome</keyword>
<dbReference type="InterPro" id="IPR042316">
    <property type="entry name" value="IRKI-like"/>
</dbReference>
<dbReference type="InterPro" id="IPR036852">
    <property type="entry name" value="Peptidase_S8/S53_dom_sf"/>
</dbReference>
<dbReference type="InterPro" id="IPR010259">
    <property type="entry name" value="S8pro/Inhibitor_I9"/>
</dbReference>
<dbReference type="PANTHER" id="PTHR31029:SF3">
    <property type="entry name" value="IRK-INTERACTING PROTEIN"/>
    <property type="match status" value="1"/>
</dbReference>
<evidence type="ECO:0000313" key="5">
    <source>
        <dbReference type="EMBL" id="KAJ8565204.1"/>
    </source>
</evidence>
<name>A0A9Q1RN79_9SOLA</name>
<feature type="region of interest" description="Disordered" evidence="2">
    <location>
        <begin position="1"/>
        <end position="41"/>
    </location>
</feature>
<dbReference type="GO" id="GO:0006508">
    <property type="term" value="P:proteolysis"/>
    <property type="evidence" value="ECO:0007669"/>
    <property type="project" value="InterPro"/>
</dbReference>
<sequence>MATTASAASSIQKFQEYDEDEEVTSYNNMNNNNNNNNDGGVVSRQDIKAAIAKTIELRALHASLLQQGNNHSPVKKIPSSASPTVSLHSHHFSAQDYPIFTPSYEDEPLPGYKQLQVDHNPNYAEMWDVYGFGGVGNGNNEAILSDYRKANSSLRKGFTNSMINLEPHICPADDQRSVTSSCTDQINMRKASPIARYTKSRRNSLGDLKSVSSCNKCKPAIISTEADGGTSKSTGKNSNVIVPLTDSHVSVQLQPKSKGGMNLSWLFPKLKKKNKVENSPNRTDQSDEVSQVFKDHIGMASIDTLKRELMEVNESRDAALMEVTEMKSSLGDLKQKLEYLETYCEELKKALRQAIQAKESPVSKLRNFPKNGKSIDGDGESMIPVSDEVMLEGFLQIVSESRLSVKQFCKTLIGQIEETDNLLTDNLNLLLQPYKLSLDSKYSKAVLHHIESIINQSLFQDFENCVFQKNGSPKHLDPQQECHAQFSSFVALRNLSWNEVLRKGTKYYSEDFSKFCDQKMSCIITTLNWTRPWPEQLLQAFFVAAKCIWLLHLLAFSFNPSLGILRVEENRTFDVHYMEDVFTDRQRSQSSSSRVKVMVVPGFYVHDRVLRCKVICRECKATSQEEGHGVYIVYMGAKSSLDDQFQLMSSLTTRRKNAVVHSYKNSFSGFAARLSDVEAQSIAQQPGVVSVFPDPVFQIHTTRSWDFLTDQYDLVHDFPYSSSSNSTSNGADTIIGIFDTGIWPESESFNDKGISPIPSRWKGTCTRG</sequence>
<proteinExistence type="predicted"/>
<evidence type="ECO:0000256" key="1">
    <source>
        <dbReference type="SAM" id="Coils"/>
    </source>
</evidence>
<reference evidence="6" key="1">
    <citation type="journal article" date="2023" name="Proc. Natl. Acad. Sci. U.S.A.">
        <title>Genomic and structural basis for evolution of tropane alkaloid biosynthesis.</title>
        <authorList>
            <person name="Wanga Y.-J."/>
            <person name="Taina T."/>
            <person name="Yua J.-Y."/>
            <person name="Lia J."/>
            <person name="Xua B."/>
            <person name="Chenc J."/>
            <person name="D'Auriad J.C."/>
            <person name="Huanga J.-P."/>
            <person name="Huanga S.-X."/>
        </authorList>
    </citation>
    <scope>NUCLEOTIDE SEQUENCE [LARGE SCALE GENOMIC DNA]</scope>
    <source>
        <strain evidence="6">cv. KIB-2019</strain>
    </source>
</reference>
<dbReference type="GO" id="GO:0004252">
    <property type="term" value="F:serine-type endopeptidase activity"/>
    <property type="evidence" value="ECO:0007669"/>
    <property type="project" value="InterPro"/>
</dbReference>
<dbReference type="InterPro" id="IPR037045">
    <property type="entry name" value="S8pro/Inhibitor_I9_sf"/>
</dbReference>
<feature type="coiled-coil region" evidence="1">
    <location>
        <begin position="302"/>
        <end position="360"/>
    </location>
</feature>
<feature type="compositionally biased region" description="Low complexity" evidence="2">
    <location>
        <begin position="27"/>
        <end position="37"/>
    </location>
</feature>
<evidence type="ECO:0000259" key="3">
    <source>
        <dbReference type="Pfam" id="PF05922"/>
    </source>
</evidence>
<dbReference type="Gene3D" id="3.40.50.200">
    <property type="entry name" value="Peptidase S8/S53 domain"/>
    <property type="match status" value="1"/>
</dbReference>